<accession>A0A8J5FC34</accession>
<name>A0A8J5FC34_ZINOF</name>
<dbReference type="AlphaFoldDB" id="A0A8J5FC34"/>
<protein>
    <submittedName>
        <fullName evidence="1">Uncharacterized protein</fullName>
    </submittedName>
</protein>
<proteinExistence type="predicted"/>
<dbReference type="PANTHER" id="PTHR11439">
    <property type="entry name" value="GAG-POL-RELATED RETROTRANSPOSON"/>
    <property type="match status" value="1"/>
</dbReference>
<comment type="caution">
    <text evidence="1">The sequence shown here is derived from an EMBL/GenBank/DDBJ whole genome shotgun (WGS) entry which is preliminary data.</text>
</comment>
<evidence type="ECO:0000313" key="1">
    <source>
        <dbReference type="EMBL" id="KAG6484704.1"/>
    </source>
</evidence>
<gene>
    <name evidence="1" type="ORF">ZIOFF_053227</name>
</gene>
<keyword evidence="2" id="KW-1185">Reference proteome</keyword>
<evidence type="ECO:0000313" key="2">
    <source>
        <dbReference type="Proteomes" id="UP000734854"/>
    </source>
</evidence>
<organism evidence="1 2">
    <name type="scientific">Zingiber officinale</name>
    <name type="common">Ginger</name>
    <name type="synonym">Amomum zingiber</name>
    <dbReference type="NCBI Taxonomy" id="94328"/>
    <lineage>
        <taxon>Eukaryota</taxon>
        <taxon>Viridiplantae</taxon>
        <taxon>Streptophyta</taxon>
        <taxon>Embryophyta</taxon>
        <taxon>Tracheophyta</taxon>
        <taxon>Spermatophyta</taxon>
        <taxon>Magnoliopsida</taxon>
        <taxon>Liliopsida</taxon>
        <taxon>Zingiberales</taxon>
        <taxon>Zingiberaceae</taxon>
        <taxon>Zingiber</taxon>
    </lineage>
</organism>
<reference evidence="1 2" key="1">
    <citation type="submission" date="2020-08" db="EMBL/GenBank/DDBJ databases">
        <title>Plant Genome Project.</title>
        <authorList>
            <person name="Zhang R.-G."/>
        </authorList>
    </citation>
    <scope>NUCLEOTIDE SEQUENCE [LARGE SCALE GENOMIC DNA]</scope>
    <source>
        <tissue evidence="1">Rhizome</tissue>
    </source>
</reference>
<dbReference type="PANTHER" id="PTHR11439:SF489">
    <property type="entry name" value="RNA-DIRECTED DNA POLYMERASE"/>
    <property type="match status" value="1"/>
</dbReference>
<sequence length="417" mass="46746">MGVRRRIPFGRFFGLQRHFQPEGAAFYLPEPDNTFAGRKRGSRVLLSAQQHRRQHMLLFRTTIVPAVGNNLLDGRGNGRRRLAGVRWTAAAAQKAKPFCRVLFGGGRERERGRRKTKPFFVVPPRLLYDLVLPPMSSTFLSLDNLAFYDLHTTEASSFESVCHKKLSAPIDLKSTNRSTVAMAEGKSLTPPLLDVSILLGPKDLGALSLFRGVEVRPTSNGLLLSQQKDLGIHLLADTPLTLHGLSDADWAGDPDDRCSIIARSSTEAEYRAITSSTSEIQWIKSLLTYLLLPITTPAVLFTDNLGVTYNEDALLKKIHFEIESHMHFHQHQMLVWFKAWTFRSDELSCVHTFMAKDSSNSFSSINVVCDRILELDMILRRVEGLFGAPSGCPIESLWQQVEDLLCSVEAMLVLLQN</sequence>
<dbReference type="EMBL" id="JACMSC010000015">
    <property type="protein sequence ID" value="KAG6484704.1"/>
    <property type="molecule type" value="Genomic_DNA"/>
</dbReference>
<dbReference type="Proteomes" id="UP000734854">
    <property type="component" value="Unassembled WGS sequence"/>
</dbReference>
<dbReference type="CDD" id="cd09272">
    <property type="entry name" value="RNase_HI_RT_Ty1"/>
    <property type="match status" value="1"/>
</dbReference>